<accession>A0A411YDF6</accession>
<proteinExistence type="predicted"/>
<dbReference type="EMBL" id="CP036402">
    <property type="protein sequence ID" value="QBI19206.1"/>
    <property type="molecule type" value="Genomic_DNA"/>
</dbReference>
<organism evidence="2 3">
    <name type="scientific">Egibacter rhizosphaerae</name>
    <dbReference type="NCBI Taxonomy" id="1670831"/>
    <lineage>
        <taxon>Bacteria</taxon>
        <taxon>Bacillati</taxon>
        <taxon>Actinomycetota</taxon>
        <taxon>Nitriliruptoria</taxon>
        <taxon>Egibacterales</taxon>
        <taxon>Egibacteraceae</taxon>
        <taxon>Egibacter</taxon>
    </lineage>
</organism>
<dbReference type="OrthoDB" id="3216194at2"/>
<dbReference type="Pfam" id="PF12005">
    <property type="entry name" value="DUF3499"/>
    <property type="match status" value="1"/>
</dbReference>
<dbReference type="AlphaFoldDB" id="A0A411YDF6"/>
<evidence type="ECO:0000313" key="2">
    <source>
        <dbReference type="EMBL" id="QBI19206.1"/>
    </source>
</evidence>
<name>A0A411YDF6_9ACTN</name>
<feature type="region of interest" description="Disordered" evidence="1">
    <location>
        <begin position="77"/>
        <end position="181"/>
    </location>
</feature>
<dbReference type="InterPro" id="IPR021888">
    <property type="entry name" value="DUF3499"/>
</dbReference>
<feature type="compositionally biased region" description="Basic and acidic residues" evidence="1">
    <location>
        <begin position="119"/>
        <end position="133"/>
    </location>
</feature>
<reference evidence="2 3" key="1">
    <citation type="submission" date="2019-01" db="EMBL/GenBank/DDBJ databases">
        <title>Egibacter rhizosphaerae EGI 80759T.</title>
        <authorList>
            <person name="Chen D.-D."/>
            <person name="Tian Y."/>
            <person name="Jiao J.-Y."/>
            <person name="Zhang X.-T."/>
            <person name="Zhang Y.-G."/>
            <person name="Zhang Y."/>
            <person name="Xiao M."/>
            <person name="Shu W.-S."/>
            <person name="Li W.-J."/>
        </authorList>
    </citation>
    <scope>NUCLEOTIDE SEQUENCE [LARGE SCALE GENOMIC DNA]</scope>
    <source>
        <strain evidence="2 3">EGI 80759</strain>
    </source>
</reference>
<protein>
    <submittedName>
        <fullName evidence="2">DUF3499 family protein</fullName>
    </submittedName>
</protein>
<evidence type="ECO:0000313" key="3">
    <source>
        <dbReference type="Proteomes" id="UP000291469"/>
    </source>
</evidence>
<feature type="compositionally biased region" description="Pro residues" evidence="1">
    <location>
        <begin position="109"/>
        <end position="118"/>
    </location>
</feature>
<keyword evidence="3" id="KW-1185">Reference proteome</keyword>
<gene>
    <name evidence="2" type="ORF">ER308_06400</name>
</gene>
<evidence type="ECO:0000256" key="1">
    <source>
        <dbReference type="SAM" id="MobiDB-lite"/>
    </source>
</evidence>
<feature type="compositionally biased region" description="Pro residues" evidence="1">
    <location>
        <begin position="158"/>
        <end position="167"/>
    </location>
</feature>
<dbReference type="KEGG" id="erz:ER308_06400"/>
<sequence>MRYPAATMATPDSGTTRACRRNGCDAPAAVSLAFHYDAAQVWLVDLVQEEHPLRWELCAGHVGTLRVPRGWVLIDHRDPASTVPRPGGSSDTAAATSREPGRAPLAAVPSPPQAAPDPPNRESRYAELHRELPRLAARYASTASRDIDLTRDIAPLSTEPPSPPPRDSGPDTGEEPGGNAP</sequence>
<dbReference type="Proteomes" id="UP000291469">
    <property type="component" value="Chromosome"/>
</dbReference>